<dbReference type="PANTHER" id="PTHR11003:SF301">
    <property type="entry name" value="POTASSIUM CHANNEL PROTEIN"/>
    <property type="match status" value="1"/>
</dbReference>
<comment type="subcellular location">
    <subcellularLocation>
        <location evidence="1">Membrane</location>
        <topology evidence="1">Multi-pass membrane protein</topology>
    </subcellularLocation>
</comment>
<dbReference type="Gene3D" id="1.10.287.70">
    <property type="match status" value="2"/>
</dbReference>
<keyword evidence="5" id="KW-0406">Ion transport</keyword>
<proteinExistence type="predicted"/>
<comment type="caution">
    <text evidence="10">The sequence shown here is derived from an EMBL/GenBank/DDBJ whole genome shotgun (WGS) entry which is preliminary data.</text>
</comment>
<feature type="domain" description="Potassium channel" evidence="9">
    <location>
        <begin position="233"/>
        <end position="306"/>
    </location>
</feature>
<feature type="transmembrane region" description="Helical" evidence="8">
    <location>
        <begin position="355"/>
        <end position="378"/>
    </location>
</feature>
<evidence type="ECO:0000313" key="11">
    <source>
        <dbReference type="Proteomes" id="UP001175228"/>
    </source>
</evidence>
<evidence type="ECO:0000256" key="6">
    <source>
        <dbReference type="ARBA" id="ARBA00023136"/>
    </source>
</evidence>
<feature type="transmembrane region" description="Helical" evidence="8">
    <location>
        <begin position="104"/>
        <end position="129"/>
    </location>
</feature>
<evidence type="ECO:0000256" key="7">
    <source>
        <dbReference type="ARBA" id="ARBA00023303"/>
    </source>
</evidence>
<feature type="transmembrane region" description="Helical" evidence="8">
    <location>
        <begin position="416"/>
        <end position="433"/>
    </location>
</feature>
<feature type="domain" description="Potassium channel" evidence="9">
    <location>
        <begin position="365"/>
        <end position="439"/>
    </location>
</feature>
<keyword evidence="7" id="KW-0407">Ion channel</keyword>
<evidence type="ECO:0000256" key="2">
    <source>
        <dbReference type="ARBA" id="ARBA00022448"/>
    </source>
</evidence>
<sequence>MDDLGLDKSIQGTAMNVTETLQDDSQEKNIQYIRDALMLDEEQSKKTSVLSTRWWAAAIGIPMIAGTFGPVANLMSICALAQPWRVLIPPGGTENNGERIPDPSWLLVCNSVSLGSALVANLSLSFNFARKVRYAIAQPLTIILWHVAAHYMYLSAVLLLVPLCLTKILIIKPTYDHAFSQSYYYALIATVLYLIISTLLLVNVVGAYKFHAYAPSFSALTMPQRTLMLQTIAFSFYLALGAGVFAAIEDWDFANGLYWADYTLLTIGIGTGFPLTTRLSRGLMMPYAVGGIMMIGLIVGCVRDLVLERGRARIERRALKAQRRKWCKSATKEEEKEEFEAMRRIERRADMSRKYLSLAASAAAFFFLWFMGALVFWFTESSQQWSYFESMYFSYTSLLTVGYGDLYPVSNSGKPFFVIWTLIAVPTMTILISNLGDTVVGWLEMGTIWLAHYTILPDRKTMKELNESSESVDSKELKFDVQMLGNIIAQEEEKRGLHRGATLAKSIKKIVKDTGRKSPKKYRWEEWQYYLALLGMSQSEEESFWLADDGPLFSDMSESSWLLWKLCEKLESVMDQEFRDLENGNAQTDELD</sequence>
<dbReference type="PANTHER" id="PTHR11003">
    <property type="entry name" value="POTASSIUM CHANNEL, SUBFAMILY K"/>
    <property type="match status" value="1"/>
</dbReference>
<reference evidence="10" key="1">
    <citation type="submission" date="2023-06" db="EMBL/GenBank/DDBJ databases">
        <authorList>
            <consortium name="Lawrence Berkeley National Laboratory"/>
            <person name="Ahrendt S."/>
            <person name="Sahu N."/>
            <person name="Indic B."/>
            <person name="Wong-Bajracharya J."/>
            <person name="Merenyi Z."/>
            <person name="Ke H.-M."/>
            <person name="Monk M."/>
            <person name="Kocsube S."/>
            <person name="Drula E."/>
            <person name="Lipzen A."/>
            <person name="Balint B."/>
            <person name="Henrissat B."/>
            <person name="Andreopoulos B."/>
            <person name="Martin F.M."/>
            <person name="Harder C.B."/>
            <person name="Rigling D."/>
            <person name="Ford K.L."/>
            <person name="Foster G.D."/>
            <person name="Pangilinan J."/>
            <person name="Papanicolaou A."/>
            <person name="Barry K."/>
            <person name="LaButti K."/>
            <person name="Viragh M."/>
            <person name="Koriabine M."/>
            <person name="Yan M."/>
            <person name="Riley R."/>
            <person name="Champramary S."/>
            <person name="Plett K.L."/>
            <person name="Tsai I.J."/>
            <person name="Slot J."/>
            <person name="Sipos G."/>
            <person name="Plett J."/>
            <person name="Nagy L.G."/>
            <person name="Grigoriev I.V."/>
        </authorList>
    </citation>
    <scope>NUCLEOTIDE SEQUENCE</scope>
    <source>
        <strain evidence="10">HWK02</strain>
    </source>
</reference>
<dbReference type="GO" id="GO:0022841">
    <property type="term" value="F:potassium ion leak channel activity"/>
    <property type="evidence" value="ECO:0007669"/>
    <property type="project" value="TreeGrafter"/>
</dbReference>
<evidence type="ECO:0000313" key="10">
    <source>
        <dbReference type="EMBL" id="KAK0492287.1"/>
    </source>
</evidence>
<evidence type="ECO:0000256" key="3">
    <source>
        <dbReference type="ARBA" id="ARBA00022692"/>
    </source>
</evidence>
<keyword evidence="3 8" id="KW-0812">Transmembrane</keyword>
<protein>
    <recommendedName>
        <fullName evidence="9">Potassium channel domain-containing protein</fullName>
    </recommendedName>
</protein>
<feature type="transmembrane region" description="Helical" evidence="8">
    <location>
        <begin position="150"/>
        <end position="171"/>
    </location>
</feature>
<dbReference type="Pfam" id="PF07885">
    <property type="entry name" value="Ion_trans_2"/>
    <property type="match status" value="2"/>
</dbReference>
<gene>
    <name evidence="10" type="ORF">EDD18DRAFT_1357950</name>
</gene>
<feature type="transmembrane region" description="Helical" evidence="8">
    <location>
        <begin position="284"/>
        <end position="307"/>
    </location>
</feature>
<dbReference type="InterPro" id="IPR003280">
    <property type="entry name" value="2pore_dom_K_chnl"/>
</dbReference>
<dbReference type="Proteomes" id="UP001175228">
    <property type="component" value="Unassembled WGS sequence"/>
</dbReference>
<dbReference type="AlphaFoldDB" id="A0AA39PXA6"/>
<keyword evidence="4 8" id="KW-1133">Transmembrane helix</keyword>
<evidence type="ECO:0000256" key="5">
    <source>
        <dbReference type="ARBA" id="ARBA00023065"/>
    </source>
</evidence>
<dbReference type="GO" id="GO:0030322">
    <property type="term" value="P:stabilization of membrane potential"/>
    <property type="evidence" value="ECO:0007669"/>
    <property type="project" value="TreeGrafter"/>
</dbReference>
<dbReference type="SUPFAM" id="SSF81324">
    <property type="entry name" value="Voltage-gated potassium channels"/>
    <property type="match status" value="2"/>
</dbReference>
<evidence type="ECO:0000256" key="4">
    <source>
        <dbReference type="ARBA" id="ARBA00022989"/>
    </source>
</evidence>
<keyword evidence="11" id="KW-1185">Reference proteome</keyword>
<evidence type="ECO:0000256" key="1">
    <source>
        <dbReference type="ARBA" id="ARBA00004141"/>
    </source>
</evidence>
<evidence type="ECO:0000256" key="8">
    <source>
        <dbReference type="SAM" id="Phobius"/>
    </source>
</evidence>
<keyword evidence="2" id="KW-0813">Transport</keyword>
<feature type="transmembrane region" description="Helical" evidence="8">
    <location>
        <begin position="54"/>
        <end position="84"/>
    </location>
</feature>
<accession>A0AA39PXA6</accession>
<evidence type="ECO:0000259" key="9">
    <source>
        <dbReference type="Pfam" id="PF07885"/>
    </source>
</evidence>
<keyword evidence="6 8" id="KW-0472">Membrane</keyword>
<dbReference type="InterPro" id="IPR013099">
    <property type="entry name" value="K_chnl_dom"/>
</dbReference>
<organism evidence="10 11">
    <name type="scientific">Armillaria luteobubalina</name>
    <dbReference type="NCBI Taxonomy" id="153913"/>
    <lineage>
        <taxon>Eukaryota</taxon>
        <taxon>Fungi</taxon>
        <taxon>Dikarya</taxon>
        <taxon>Basidiomycota</taxon>
        <taxon>Agaricomycotina</taxon>
        <taxon>Agaricomycetes</taxon>
        <taxon>Agaricomycetidae</taxon>
        <taxon>Agaricales</taxon>
        <taxon>Marasmiineae</taxon>
        <taxon>Physalacriaceae</taxon>
        <taxon>Armillaria</taxon>
    </lineage>
</organism>
<dbReference type="GO" id="GO:0005886">
    <property type="term" value="C:plasma membrane"/>
    <property type="evidence" value="ECO:0007669"/>
    <property type="project" value="TreeGrafter"/>
</dbReference>
<feature type="transmembrane region" description="Helical" evidence="8">
    <location>
        <begin position="227"/>
        <end position="248"/>
    </location>
</feature>
<dbReference type="GO" id="GO:0015271">
    <property type="term" value="F:outward rectifier potassium channel activity"/>
    <property type="evidence" value="ECO:0007669"/>
    <property type="project" value="TreeGrafter"/>
</dbReference>
<dbReference type="EMBL" id="JAUEPU010000030">
    <property type="protein sequence ID" value="KAK0492287.1"/>
    <property type="molecule type" value="Genomic_DNA"/>
</dbReference>
<feature type="transmembrane region" description="Helical" evidence="8">
    <location>
        <begin position="183"/>
        <end position="206"/>
    </location>
</feature>
<name>A0AA39PXA6_9AGAR</name>